<keyword evidence="2" id="KW-0732">Signal</keyword>
<keyword evidence="1" id="KW-1133">Transmembrane helix</keyword>
<evidence type="ECO:0000256" key="2">
    <source>
        <dbReference type="SAM" id="SignalP"/>
    </source>
</evidence>
<reference evidence="3 4" key="1">
    <citation type="submission" date="2018-09" db="EMBL/GenBank/DDBJ databases">
        <title>Genomic Encyclopedia of Archaeal and Bacterial Type Strains, Phase II (KMG-II): from individual species to whole genera.</title>
        <authorList>
            <person name="Goeker M."/>
        </authorList>
    </citation>
    <scope>NUCLEOTIDE SEQUENCE [LARGE SCALE GENOMIC DNA]</scope>
    <source>
        <strain evidence="3 4">DSM 11458</strain>
    </source>
</reference>
<proteinExistence type="predicted"/>
<dbReference type="AlphaFoldDB" id="A0A420DRP5"/>
<feature type="signal peptide" evidence="2">
    <location>
        <begin position="1"/>
        <end position="20"/>
    </location>
</feature>
<dbReference type="STRING" id="1443111.Z949_3510"/>
<evidence type="ECO:0000256" key="1">
    <source>
        <dbReference type="SAM" id="Phobius"/>
    </source>
</evidence>
<evidence type="ECO:0000313" key="4">
    <source>
        <dbReference type="Proteomes" id="UP000284407"/>
    </source>
</evidence>
<feature type="chain" id="PRO_5019560899" description="Secreted protein" evidence="2">
    <location>
        <begin position="21"/>
        <end position="89"/>
    </location>
</feature>
<keyword evidence="4" id="KW-1185">Reference proteome</keyword>
<name>A0A420DRP5_9RHOB</name>
<sequence length="89" mass="8943">MIKVLSIAALISATATASFAGNLNAGTEEQYIDPNAGYVEQTPPPKGSSLFGGSGIGVPLAIGTILTIGAIAYVINENKDDDPAPAPVD</sequence>
<keyword evidence="1" id="KW-0812">Transmembrane</keyword>
<organism evidence="3 4">
    <name type="scientific">Sulfitobacter guttiformis</name>
    <dbReference type="NCBI Taxonomy" id="74349"/>
    <lineage>
        <taxon>Bacteria</taxon>
        <taxon>Pseudomonadati</taxon>
        <taxon>Pseudomonadota</taxon>
        <taxon>Alphaproteobacteria</taxon>
        <taxon>Rhodobacterales</taxon>
        <taxon>Roseobacteraceae</taxon>
        <taxon>Sulfitobacter</taxon>
    </lineage>
</organism>
<evidence type="ECO:0008006" key="5">
    <source>
        <dbReference type="Google" id="ProtNLM"/>
    </source>
</evidence>
<protein>
    <recommendedName>
        <fullName evidence="5">Secreted protein</fullName>
    </recommendedName>
</protein>
<accession>A0A420DRP5</accession>
<comment type="caution">
    <text evidence="3">The sequence shown here is derived from an EMBL/GenBank/DDBJ whole genome shotgun (WGS) entry which is preliminary data.</text>
</comment>
<dbReference type="EMBL" id="RAQK01000001">
    <property type="protein sequence ID" value="RKE96912.1"/>
    <property type="molecule type" value="Genomic_DNA"/>
</dbReference>
<dbReference type="RefSeq" id="WP_025063844.1">
    <property type="nucleotide sequence ID" value="NZ_RAQK01000001.1"/>
</dbReference>
<gene>
    <name evidence="3" type="ORF">C8N30_1492</name>
</gene>
<dbReference type="Proteomes" id="UP000284407">
    <property type="component" value="Unassembled WGS sequence"/>
</dbReference>
<evidence type="ECO:0000313" key="3">
    <source>
        <dbReference type="EMBL" id="RKE96912.1"/>
    </source>
</evidence>
<keyword evidence="1" id="KW-0472">Membrane</keyword>
<feature type="transmembrane region" description="Helical" evidence="1">
    <location>
        <begin position="56"/>
        <end position="75"/>
    </location>
</feature>